<evidence type="ECO:0000256" key="2">
    <source>
        <dbReference type="ARBA" id="ARBA00010291"/>
    </source>
</evidence>
<dbReference type="InterPro" id="IPR011051">
    <property type="entry name" value="RmlC_Cupin_sf"/>
</dbReference>
<feature type="region of interest" description="Disordered" evidence="5">
    <location>
        <begin position="182"/>
        <end position="235"/>
    </location>
</feature>
<sequence length="435" mass="48521">MELSAGSGLSPTAYLDQSSVSNRTRSSPIHKPTPRSVYSVRKARHVFDESMDSPDIGTIKKKIVFKSKAAPARKSMTSSSPKPSDRRRYQAPKAPDQSIDDSHSELNHTMEESAIADLNEPESVLEPSPNIMDTELDSVLDNSILSPSPSTNRGSKSIPQELNEEVDQALSEDDLRENDIQLSPASINPSPKKLPHSGKASKKPAPKKEAKKVKAQPMRAHNKEEEEENAGVRRSGRTRVKPLDFWRNERIVYGRRKSGPNVVPVVKEIVTIPEDHLALSKRPKKRVIAKNVMKSKEDEEMYNDEPIDEITVIDWYSGEEVKKAIGLTRDMVVTKPVNNQPFEFEKTFGEAAFMSSGIIKIHQNGKKPRRNSGDNAMVFYVIAGSCRVTVHTSTFVISTGGQFHVPRGNQYQLDNVGPNEVRLFFAQARETIPTE</sequence>
<evidence type="ECO:0000313" key="7">
    <source>
        <dbReference type="EMBL" id="KAK9762165.1"/>
    </source>
</evidence>
<organism evidence="7 8">
    <name type="scientific">Basidiobolus ranarum</name>
    <dbReference type="NCBI Taxonomy" id="34480"/>
    <lineage>
        <taxon>Eukaryota</taxon>
        <taxon>Fungi</taxon>
        <taxon>Fungi incertae sedis</taxon>
        <taxon>Zoopagomycota</taxon>
        <taxon>Entomophthoromycotina</taxon>
        <taxon>Basidiobolomycetes</taxon>
        <taxon>Basidiobolales</taxon>
        <taxon>Basidiobolaceae</taxon>
        <taxon>Basidiobolus</taxon>
    </lineage>
</organism>
<reference evidence="7 8" key="1">
    <citation type="submission" date="2023-04" db="EMBL/GenBank/DDBJ databases">
        <title>Genome of Basidiobolus ranarum AG-B5.</title>
        <authorList>
            <person name="Stajich J.E."/>
            <person name="Carter-House D."/>
            <person name="Gryganskyi A."/>
        </authorList>
    </citation>
    <scope>NUCLEOTIDE SEQUENCE [LARGE SCALE GENOMIC DNA]</scope>
    <source>
        <strain evidence="7 8">AG-B5</strain>
    </source>
</reference>
<dbReference type="Proteomes" id="UP001479436">
    <property type="component" value="Unassembled WGS sequence"/>
</dbReference>
<proteinExistence type="inferred from homology"/>
<dbReference type="PANTHER" id="PTHR16684:SF11">
    <property type="entry name" value="CENTROMERE PROTEIN C"/>
    <property type="match status" value="1"/>
</dbReference>
<evidence type="ECO:0000313" key="8">
    <source>
        <dbReference type="Proteomes" id="UP001479436"/>
    </source>
</evidence>
<feature type="compositionally biased region" description="Polar residues" evidence="5">
    <location>
        <begin position="7"/>
        <end position="27"/>
    </location>
</feature>
<evidence type="ECO:0000256" key="4">
    <source>
        <dbReference type="ARBA" id="ARBA00023242"/>
    </source>
</evidence>
<evidence type="ECO:0000259" key="6">
    <source>
        <dbReference type="Pfam" id="PF11699"/>
    </source>
</evidence>
<protein>
    <submittedName>
        <fullName evidence="7">Mitotic fidelity of chromosome transmission-protein</fullName>
    </submittedName>
</protein>
<keyword evidence="3" id="KW-0238">DNA-binding</keyword>
<keyword evidence="8" id="KW-1185">Reference proteome</keyword>
<dbReference type="CDD" id="cd06993">
    <property type="entry name" value="cupin_CENP-C_C"/>
    <property type="match status" value="1"/>
</dbReference>
<gene>
    <name evidence="7" type="primary">MIF2_2</name>
    <name evidence="7" type="ORF">K7432_012365</name>
</gene>
<accession>A0ABR2WKW5</accession>
<feature type="compositionally biased region" description="Basic and acidic residues" evidence="5">
    <location>
        <begin position="100"/>
        <end position="111"/>
    </location>
</feature>
<feature type="region of interest" description="Disordered" evidence="5">
    <location>
        <begin position="141"/>
        <end position="160"/>
    </location>
</feature>
<feature type="domain" description="Mif2/CENP-C cupin" evidence="6">
    <location>
        <begin position="342"/>
        <end position="427"/>
    </location>
</feature>
<dbReference type="PANTHER" id="PTHR16684">
    <property type="entry name" value="CENTROMERE PROTEIN C"/>
    <property type="match status" value="1"/>
</dbReference>
<feature type="region of interest" description="Disordered" evidence="5">
    <location>
        <begin position="1"/>
        <end position="40"/>
    </location>
</feature>
<dbReference type="Pfam" id="PF11699">
    <property type="entry name" value="CENP-C_C"/>
    <property type="match status" value="1"/>
</dbReference>
<evidence type="ECO:0000256" key="1">
    <source>
        <dbReference type="ARBA" id="ARBA00004123"/>
    </source>
</evidence>
<dbReference type="SUPFAM" id="SSF51182">
    <property type="entry name" value="RmlC-like cupins"/>
    <property type="match status" value="1"/>
</dbReference>
<dbReference type="EMBL" id="JASJQH010001066">
    <property type="protein sequence ID" value="KAK9762165.1"/>
    <property type="molecule type" value="Genomic_DNA"/>
</dbReference>
<comment type="caution">
    <text evidence="7">The sequence shown here is derived from an EMBL/GenBank/DDBJ whole genome shotgun (WGS) entry which is preliminary data.</text>
</comment>
<dbReference type="InterPro" id="IPR014710">
    <property type="entry name" value="RmlC-like_jellyroll"/>
</dbReference>
<comment type="subcellular location">
    <subcellularLocation>
        <location evidence="1">Nucleus</location>
    </subcellularLocation>
</comment>
<feature type="compositionally biased region" description="Basic residues" evidence="5">
    <location>
        <begin position="193"/>
        <end position="214"/>
    </location>
</feature>
<dbReference type="InterPro" id="IPR028386">
    <property type="entry name" value="CENP-C/Mif2/cnp3"/>
</dbReference>
<comment type="similarity">
    <text evidence="2">Belongs to the CENP-C/MIF2 family.</text>
</comment>
<evidence type="ECO:0000256" key="5">
    <source>
        <dbReference type="SAM" id="MobiDB-lite"/>
    </source>
</evidence>
<name>A0ABR2WKW5_9FUNG</name>
<dbReference type="InterPro" id="IPR025974">
    <property type="entry name" value="Mif2/CENP-C_cupin"/>
</dbReference>
<dbReference type="Gene3D" id="2.60.120.10">
    <property type="entry name" value="Jelly Rolls"/>
    <property type="match status" value="1"/>
</dbReference>
<keyword evidence="4" id="KW-0539">Nucleus</keyword>
<evidence type="ECO:0000256" key="3">
    <source>
        <dbReference type="ARBA" id="ARBA00023125"/>
    </source>
</evidence>
<feature type="region of interest" description="Disordered" evidence="5">
    <location>
        <begin position="67"/>
        <end position="134"/>
    </location>
</feature>